<feature type="region of interest" description="Disordered" evidence="3">
    <location>
        <begin position="345"/>
        <end position="364"/>
    </location>
</feature>
<accession>A0A2P6RBA7</accession>
<feature type="compositionally biased region" description="Basic and acidic residues" evidence="3">
    <location>
        <begin position="409"/>
        <end position="418"/>
    </location>
</feature>
<keyword evidence="6" id="KW-1185">Reference proteome</keyword>
<evidence type="ECO:0000256" key="3">
    <source>
        <dbReference type="SAM" id="MobiDB-lite"/>
    </source>
</evidence>
<evidence type="ECO:0000256" key="4">
    <source>
        <dbReference type="SAM" id="Phobius"/>
    </source>
</evidence>
<dbReference type="OMA" id="RIEGMQM"/>
<keyword evidence="1 2" id="KW-0175">Coiled coil</keyword>
<evidence type="ECO:0000313" key="5">
    <source>
        <dbReference type="EMBL" id="PRQ43722.1"/>
    </source>
</evidence>
<feature type="coiled-coil region" evidence="2">
    <location>
        <begin position="219"/>
        <end position="290"/>
    </location>
</feature>
<feature type="region of interest" description="Disordered" evidence="3">
    <location>
        <begin position="406"/>
        <end position="427"/>
    </location>
</feature>
<dbReference type="OrthoDB" id="687739at2759"/>
<proteinExistence type="predicted"/>
<dbReference type="PANTHER" id="PTHR31342">
    <property type="entry name" value="PROTEIN CHUP1, CHLOROPLASTIC"/>
    <property type="match status" value="1"/>
</dbReference>
<keyword evidence="4" id="KW-0812">Transmembrane</keyword>
<dbReference type="GO" id="GO:0072699">
    <property type="term" value="P:protein localization to cortical microtubule cytoskeleton"/>
    <property type="evidence" value="ECO:0007669"/>
    <property type="project" value="TreeGrafter"/>
</dbReference>
<dbReference type="PANTHER" id="PTHR31342:SF10">
    <property type="entry name" value="CHUP1-LIKE PROTEIN"/>
    <property type="match status" value="1"/>
</dbReference>
<evidence type="ECO:0000313" key="6">
    <source>
        <dbReference type="Proteomes" id="UP000238479"/>
    </source>
</evidence>
<evidence type="ECO:0000256" key="1">
    <source>
        <dbReference type="ARBA" id="ARBA00023054"/>
    </source>
</evidence>
<reference evidence="5 6" key="1">
    <citation type="journal article" date="2018" name="Nat. Genet.">
        <title>The Rosa genome provides new insights in the design of modern roses.</title>
        <authorList>
            <person name="Bendahmane M."/>
        </authorList>
    </citation>
    <scope>NUCLEOTIDE SEQUENCE [LARGE SCALE GENOMIC DNA]</scope>
    <source>
        <strain evidence="6">cv. Old Blush</strain>
    </source>
</reference>
<keyword evidence="4" id="KW-1133">Transmembrane helix</keyword>
<dbReference type="EMBL" id="PDCK01000041">
    <property type="protein sequence ID" value="PRQ43722.1"/>
    <property type="molecule type" value="Genomic_DNA"/>
</dbReference>
<feature type="region of interest" description="Disordered" evidence="3">
    <location>
        <begin position="46"/>
        <end position="67"/>
    </location>
</feature>
<keyword evidence="4" id="KW-0472">Membrane</keyword>
<organism evidence="5 6">
    <name type="scientific">Rosa chinensis</name>
    <name type="common">China rose</name>
    <dbReference type="NCBI Taxonomy" id="74649"/>
    <lineage>
        <taxon>Eukaryota</taxon>
        <taxon>Viridiplantae</taxon>
        <taxon>Streptophyta</taxon>
        <taxon>Embryophyta</taxon>
        <taxon>Tracheophyta</taxon>
        <taxon>Spermatophyta</taxon>
        <taxon>Magnoliopsida</taxon>
        <taxon>eudicotyledons</taxon>
        <taxon>Gunneridae</taxon>
        <taxon>Pentapetalae</taxon>
        <taxon>rosids</taxon>
        <taxon>fabids</taxon>
        <taxon>Rosales</taxon>
        <taxon>Rosaceae</taxon>
        <taxon>Rosoideae</taxon>
        <taxon>Rosoideae incertae sedis</taxon>
        <taxon>Rosa</taxon>
    </lineage>
</organism>
<feature type="transmembrane region" description="Helical" evidence="4">
    <location>
        <begin position="14"/>
        <end position="36"/>
    </location>
</feature>
<comment type="caution">
    <text evidence="5">The sequence shown here is derived from an EMBL/GenBank/DDBJ whole genome shotgun (WGS) entry which is preliminary data.</text>
</comment>
<dbReference type="STRING" id="74649.A0A2P6RBA7"/>
<name>A0A2P6RBA7_ROSCH</name>
<dbReference type="GO" id="GO:0055028">
    <property type="term" value="C:cortical microtubule"/>
    <property type="evidence" value="ECO:0007669"/>
    <property type="project" value="TreeGrafter"/>
</dbReference>
<dbReference type="InterPro" id="IPR040265">
    <property type="entry name" value="CHUP1/IPGA1-like"/>
</dbReference>
<gene>
    <name evidence="5" type="ORF">RchiOBHm_Chr3g0471481</name>
</gene>
<feature type="compositionally biased region" description="Polar residues" evidence="3">
    <location>
        <begin position="48"/>
        <end position="60"/>
    </location>
</feature>
<protein>
    <submittedName>
        <fullName evidence="5">Uncharacterized protein</fullName>
    </submittedName>
</protein>
<evidence type="ECO:0000256" key="2">
    <source>
        <dbReference type="SAM" id="Coils"/>
    </source>
</evidence>
<dbReference type="Proteomes" id="UP000238479">
    <property type="component" value="Chromosome 3"/>
</dbReference>
<dbReference type="AlphaFoldDB" id="A0A2P6RBA7"/>
<sequence>MESSTSKVEMLKPVLLKAAIPLALSVAGFIYARILAQRSTHSKESLFESDQVSSLETNSQESRDEDNFNSFSCTCTLSMEESLEINDYKPKLEEEISRLRSRLEDHSYCDMKERESALMELRNTLLLEMARVEFMDREVSFMEAESHRLEELVGEYLKVLEQFEEWKSENQLLQRQVKMLMTQASVQASTIREQDLKLEAREAEVGRVHDELETRKTVAKTLEDEIGELRMILDQLQDEKKGLLEKLELKENSASSISEIEGERIKIEDRTRLSEELEQLQKDRAAEHMELINLRWSNACLRHELMKNNAQQEHGNEQKNSHLETDSEVSIEIGNYGLEQELAAGTASEQNVNEPCLGNVSTDQARSKRRKLFGRLKRWVDGSDQKGRGRVMDEKERREEAVKCFGRHSVSDDAEEHHHTRRSCSSA</sequence>
<feature type="compositionally biased region" description="Polar residues" evidence="3">
    <location>
        <begin position="347"/>
        <end position="364"/>
    </location>
</feature>
<dbReference type="Gramene" id="PRQ43722">
    <property type="protein sequence ID" value="PRQ43722"/>
    <property type="gene ID" value="RchiOBHm_Chr3g0471481"/>
</dbReference>